<protein>
    <submittedName>
        <fullName evidence="1">Endonuclease/exonuclease/phosphatase</fullName>
    </submittedName>
</protein>
<dbReference type="GO" id="GO:0004519">
    <property type="term" value="F:endonuclease activity"/>
    <property type="evidence" value="ECO:0007669"/>
    <property type="project" value="UniProtKB-KW"/>
</dbReference>
<accession>A0A0K0XZ01</accession>
<dbReference type="InterPro" id="IPR005135">
    <property type="entry name" value="Endo/exonuclease/phosphatase"/>
</dbReference>
<dbReference type="InterPro" id="IPR036691">
    <property type="entry name" value="Endo/exonu/phosph_ase_sf"/>
</dbReference>
<dbReference type="AlphaFoldDB" id="A0A0K0XZ01"/>
<proteinExistence type="predicted"/>
<dbReference type="EMBL" id="CP012154">
    <property type="protein sequence ID" value="AKS42918.1"/>
    <property type="molecule type" value="Genomic_DNA"/>
</dbReference>
<dbReference type="PANTHER" id="PTHR14859">
    <property type="entry name" value="CALCOFLUOR WHITE HYPERSENSITIVE PROTEIN PRECURSOR"/>
    <property type="match status" value="1"/>
</dbReference>
<dbReference type="Gene3D" id="3.60.10.10">
    <property type="entry name" value="Endonuclease/exonuclease/phosphatase"/>
    <property type="match status" value="1"/>
</dbReference>
<name>A0A0K0XZ01_9GAMM</name>
<dbReference type="Pfam" id="PF03372">
    <property type="entry name" value="Exo_endo_phos"/>
    <property type="match status" value="1"/>
</dbReference>
<evidence type="ECO:0000313" key="2">
    <source>
        <dbReference type="Proteomes" id="UP000066624"/>
    </source>
</evidence>
<keyword evidence="1" id="KW-0378">Hydrolase</keyword>
<keyword evidence="2" id="KW-1185">Reference proteome</keyword>
<dbReference type="GO" id="GO:0004527">
    <property type="term" value="F:exonuclease activity"/>
    <property type="evidence" value="ECO:0007669"/>
    <property type="project" value="UniProtKB-KW"/>
</dbReference>
<organism evidence="1 2">
    <name type="scientific">Wenzhouxiangella marina</name>
    <dbReference type="NCBI Taxonomy" id="1579979"/>
    <lineage>
        <taxon>Bacteria</taxon>
        <taxon>Pseudomonadati</taxon>
        <taxon>Pseudomonadota</taxon>
        <taxon>Gammaproteobacteria</taxon>
        <taxon>Chromatiales</taxon>
        <taxon>Wenzhouxiangellaceae</taxon>
        <taxon>Wenzhouxiangella</taxon>
    </lineage>
</organism>
<keyword evidence="1" id="KW-0540">Nuclease</keyword>
<dbReference type="RefSeq" id="WP_049726441.1">
    <property type="nucleotide sequence ID" value="NZ_CP012154.1"/>
</dbReference>
<reference evidence="1 2" key="1">
    <citation type="submission" date="2015-07" db="EMBL/GenBank/DDBJ databases">
        <authorList>
            <person name="Noorani M."/>
        </authorList>
    </citation>
    <scope>NUCLEOTIDE SEQUENCE [LARGE SCALE GENOMIC DNA]</scope>
    <source>
        <strain evidence="1 2">KCTC 42284</strain>
    </source>
</reference>
<dbReference type="PATRIC" id="fig|1579979.3.peg.2615"/>
<dbReference type="PANTHER" id="PTHR14859:SF15">
    <property type="entry name" value="ENDONUCLEASE_EXONUCLEASE_PHOSPHATASE DOMAIN-CONTAINING PROTEIN"/>
    <property type="match status" value="1"/>
</dbReference>
<sequence>MTTGRRQLRLLSYNIQAGTTTANYREYLTKSWRQVLPNNQRIANLDSIAELVADYDIVALQEVDCGSLRSGFLNQAKYLATHAGFPHWHHQGNRKVGVLAHAGNGLLSRIPPSEVEEHKLPGAIPGRGAMVARFGEGPAALWLVVLHLALGRRARSQQLDYVAGLIRDYPHVVVMGDLNTGPGSRELSQFCDRAGLIIPDRDIRTFPSWEPKRAIDHILVSPDMDIADLQALPVTFSDHRPLAMSLNLDLKIPLPDQTHP</sequence>
<dbReference type="KEGG" id="wma:WM2015_2560"/>
<dbReference type="GO" id="GO:0006506">
    <property type="term" value="P:GPI anchor biosynthetic process"/>
    <property type="evidence" value="ECO:0007669"/>
    <property type="project" value="TreeGrafter"/>
</dbReference>
<gene>
    <name evidence="1" type="ORF">WM2015_2560</name>
</gene>
<evidence type="ECO:0000313" key="1">
    <source>
        <dbReference type="EMBL" id="AKS42918.1"/>
    </source>
</evidence>
<keyword evidence="1" id="KW-0269">Exonuclease</keyword>
<dbReference type="OrthoDB" id="5293344at2"/>
<dbReference type="InterPro" id="IPR051916">
    <property type="entry name" value="GPI-anchor_lipid_remodeler"/>
</dbReference>
<dbReference type="SUPFAM" id="SSF56219">
    <property type="entry name" value="DNase I-like"/>
    <property type="match status" value="1"/>
</dbReference>
<dbReference type="GO" id="GO:0016020">
    <property type="term" value="C:membrane"/>
    <property type="evidence" value="ECO:0007669"/>
    <property type="project" value="GOC"/>
</dbReference>
<dbReference type="STRING" id="1579979.WM2015_2560"/>
<keyword evidence="1" id="KW-0255">Endonuclease</keyword>
<dbReference type="Proteomes" id="UP000066624">
    <property type="component" value="Chromosome"/>
</dbReference>